<dbReference type="EMBL" id="MFQZ01000009">
    <property type="protein sequence ID" value="OGH87808.1"/>
    <property type="molecule type" value="Genomic_DNA"/>
</dbReference>
<accession>A0A1F6NVB5</accession>
<dbReference type="AlphaFoldDB" id="A0A1F6NVB5"/>
<evidence type="ECO:0000313" key="3">
    <source>
        <dbReference type="Proteomes" id="UP000177907"/>
    </source>
</evidence>
<comment type="caution">
    <text evidence="2">The sequence shown here is derived from an EMBL/GenBank/DDBJ whole genome shotgun (WGS) entry which is preliminary data.</text>
</comment>
<protein>
    <submittedName>
        <fullName evidence="2">Uncharacterized protein</fullName>
    </submittedName>
</protein>
<feature type="transmembrane region" description="Helical" evidence="1">
    <location>
        <begin position="258"/>
        <end position="282"/>
    </location>
</feature>
<organism evidence="2 3">
    <name type="scientific">Candidatus Magasanikbacteria bacterium RIFOXYC2_FULL_42_28</name>
    <dbReference type="NCBI Taxonomy" id="1798704"/>
    <lineage>
        <taxon>Bacteria</taxon>
        <taxon>Candidatus Magasanikiibacteriota</taxon>
    </lineage>
</organism>
<dbReference type="Proteomes" id="UP000177907">
    <property type="component" value="Unassembled WGS sequence"/>
</dbReference>
<keyword evidence="1" id="KW-1133">Transmembrane helix</keyword>
<evidence type="ECO:0000256" key="1">
    <source>
        <dbReference type="SAM" id="Phobius"/>
    </source>
</evidence>
<keyword evidence="1" id="KW-0812">Transmembrane</keyword>
<keyword evidence="1" id="KW-0472">Membrane</keyword>
<sequence>MKKIFLIILLGILAPTLGARAFSLSPLKYIFSVERGESTVITVTLNNYESGVIALEPAVVGMKTDKAGRPVYDSTAEVIGWVKSDWNFINLKEGQGQKVHFLVTVPAGAYPGDYYLGVGAKRVAGVGAVSIGEQLLTVVNLKVAGTAREDLVVKKFEVSGKFFEKNKKFNLEIENKGNVEMPISAVLKISDWRGRIILEQPVAVGNKILPLASRVASTDFVIARSEATRQSIVPGLYQVDLTVDYGLTKQKITAVENFWYVPTWTLGVLVGVIILVGLIIFIKNRKNFGY</sequence>
<evidence type="ECO:0000313" key="2">
    <source>
        <dbReference type="EMBL" id="OGH87808.1"/>
    </source>
</evidence>
<reference evidence="2 3" key="1">
    <citation type="journal article" date="2016" name="Nat. Commun.">
        <title>Thousands of microbial genomes shed light on interconnected biogeochemical processes in an aquifer system.</title>
        <authorList>
            <person name="Anantharaman K."/>
            <person name="Brown C.T."/>
            <person name="Hug L.A."/>
            <person name="Sharon I."/>
            <person name="Castelle C.J."/>
            <person name="Probst A.J."/>
            <person name="Thomas B.C."/>
            <person name="Singh A."/>
            <person name="Wilkins M.J."/>
            <person name="Karaoz U."/>
            <person name="Brodie E.L."/>
            <person name="Williams K.H."/>
            <person name="Hubbard S.S."/>
            <person name="Banfield J.F."/>
        </authorList>
    </citation>
    <scope>NUCLEOTIDE SEQUENCE [LARGE SCALE GENOMIC DNA]</scope>
</reference>
<dbReference type="STRING" id="1798704.A3J93_05250"/>
<proteinExistence type="predicted"/>
<name>A0A1F6NVB5_9BACT</name>
<gene>
    <name evidence="2" type="ORF">A3J93_05250</name>
</gene>